<feature type="region of interest" description="Disordered" evidence="2">
    <location>
        <begin position="507"/>
        <end position="526"/>
    </location>
</feature>
<feature type="domain" description="DUF4140" evidence="4">
    <location>
        <begin position="17"/>
        <end position="116"/>
    </location>
</feature>
<feature type="coiled-coil region" evidence="1">
    <location>
        <begin position="86"/>
        <end position="113"/>
    </location>
</feature>
<feature type="coiled-coil region" evidence="1">
    <location>
        <begin position="149"/>
        <end position="187"/>
    </location>
</feature>
<dbReference type="Proteomes" id="UP000695022">
    <property type="component" value="Unplaced"/>
</dbReference>
<feature type="domain" description="DUF4139" evidence="3">
    <location>
        <begin position="212"/>
        <end position="549"/>
    </location>
</feature>
<dbReference type="PANTHER" id="PTHR31005">
    <property type="entry name" value="DUF4139 DOMAIN-CONTAINING PROTEIN"/>
    <property type="match status" value="1"/>
</dbReference>
<reference evidence="6" key="1">
    <citation type="submission" date="2025-08" db="UniProtKB">
        <authorList>
            <consortium name="RefSeq"/>
        </authorList>
    </citation>
    <scope>IDENTIFICATION</scope>
</reference>
<dbReference type="InterPro" id="IPR037291">
    <property type="entry name" value="DUF4139"/>
</dbReference>
<evidence type="ECO:0000313" key="6">
    <source>
        <dbReference type="RefSeq" id="XP_014665727.1"/>
    </source>
</evidence>
<sequence length="566" mass="63905">MPTNPVFDVAKCPLNSVVVYQDRAEVCRVVKATLKTGSNEVVVKNFSAGVDKDSFRVEGKGAAVINEVTYKEERVTDQDSDTDEKIKTSRETIRQLEKTLQSQQQREQRLVSQKESLNALLTTVTKAESKKGQQWVGDEAWIGGIESFLRMYDEKMSQLDSQLEEVTEHVNDTKEKLEVERQNLNTKCHGDYSFSREVLVLLEATEDTEVELHVSYVVFGASWTPKYDVRVFTTDSKLKLTYYGVITQSTEEDWTDAKLSLSTAMPSVGGSVDPLETHELRLYSPPPAPPRKRFSVIPTFGSSVERSSLSVVKVIEKKIERERDRRQLQQELEVASAEVTEGVTSTTFEIARPSTIPCDNTGHKVTIGLIDLEPTFEYVCIPKHSPHAFYKARVKNTSVYALLAGPSNIFLDNNFIAKSQLKSVSPSEEFTCFLGVDPAIRITYPPEHKFHAKHGVFTKVSHVTHQQDVTVKNTREQAINITVEEQLPRSVEEKIKVTLLEPVLPRENRKAEDTKPPVRQNKNNNIEWERTVKPGEAETFTLKYAVEYPAASKLDSVFHTAEFGDD</sequence>
<evidence type="ECO:0000259" key="3">
    <source>
        <dbReference type="Pfam" id="PF13598"/>
    </source>
</evidence>
<dbReference type="GeneID" id="106807788"/>
<dbReference type="InterPro" id="IPR011935">
    <property type="entry name" value="CHP02231"/>
</dbReference>
<accession>A0ABM1E0K6</accession>
<dbReference type="Pfam" id="PF13598">
    <property type="entry name" value="DUF4139"/>
    <property type="match status" value="1"/>
</dbReference>
<dbReference type="NCBIfam" id="TIGR02231">
    <property type="entry name" value="mucoidy inhibitor MuiA family protein"/>
    <property type="match status" value="1"/>
</dbReference>
<keyword evidence="5" id="KW-1185">Reference proteome</keyword>
<dbReference type="RefSeq" id="XP_014665727.1">
    <property type="nucleotide sequence ID" value="XM_014810241.1"/>
</dbReference>
<gene>
    <name evidence="6" type="primary">LOC106807788</name>
</gene>
<name>A0ABM1E0K6_PRICU</name>
<proteinExistence type="predicted"/>
<dbReference type="PANTHER" id="PTHR31005:SF8">
    <property type="entry name" value="DUF4139 DOMAIN-CONTAINING PROTEIN"/>
    <property type="match status" value="1"/>
</dbReference>
<feature type="compositionally biased region" description="Basic and acidic residues" evidence="2">
    <location>
        <begin position="507"/>
        <end position="516"/>
    </location>
</feature>
<evidence type="ECO:0000256" key="2">
    <source>
        <dbReference type="SAM" id="MobiDB-lite"/>
    </source>
</evidence>
<keyword evidence="1" id="KW-0175">Coiled coil</keyword>
<dbReference type="InterPro" id="IPR025554">
    <property type="entry name" value="DUF4140"/>
</dbReference>
<protein>
    <submittedName>
        <fullName evidence="6">Protein F37C4.5-like</fullName>
    </submittedName>
</protein>
<evidence type="ECO:0000313" key="5">
    <source>
        <dbReference type="Proteomes" id="UP000695022"/>
    </source>
</evidence>
<evidence type="ECO:0000259" key="4">
    <source>
        <dbReference type="Pfam" id="PF13600"/>
    </source>
</evidence>
<organism evidence="5 6">
    <name type="scientific">Priapulus caudatus</name>
    <name type="common">Priapulid worm</name>
    <dbReference type="NCBI Taxonomy" id="37621"/>
    <lineage>
        <taxon>Eukaryota</taxon>
        <taxon>Metazoa</taxon>
        <taxon>Ecdysozoa</taxon>
        <taxon>Scalidophora</taxon>
        <taxon>Priapulida</taxon>
        <taxon>Priapulimorpha</taxon>
        <taxon>Priapulimorphida</taxon>
        <taxon>Priapulidae</taxon>
        <taxon>Priapulus</taxon>
    </lineage>
</organism>
<evidence type="ECO:0000256" key="1">
    <source>
        <dbReference type="SAM" id="Coils"/>
    </source>
</evidence>
<dbReference type="Pfam" id="PF13600">
    <property type="entry name" value="DUF4140"/>
    <property type="match status" value="1"/>
</dbReference>